<reference evidence="2" key="1">
    <citation type="journal article" date="2022" name="Mol. Ecol. Resour.">
        <title>The genomes of chicory, endive, great burdock and yacon provide insights into Asteraceae palaeo-polyploidization history and plant inulin production.</title>
        <authorList>
            <person name="Fan W."/>
            <person name="Wang S."/>
            <person name="Wang H."/>
            <person name="Wang A."/>
            <person name="Jiang F."/>
            <person name="Liu H."/>
            <person name="Zhao H."/>
            <person name="Xu D."/>
            <person name="Zhang Y."/>
        </authorList>
    </citation>
    <scope>NUCLEOTIDE SEQUENCE [LARGE SCALE GENOMIC DNA]</scope>
    <source>
        <strain evidence="2">cv. Niubang</strain>
    </source>
</reference>
<proteinExistence type="predicted"/>
<sequence length="145" mass="16345">MAKEGDDTKQDFRDQICVGRDWRTKDDDVVAGRGRKRRGKEDDDVDSPTFDSSEDDDFGDVADQKASSGDILEDKLYDLNLLPNSENSSKDIIAKPYVEHSVEHVEDKQRTNMGSLVKSLVNGNEIGVAEVKYIEYENLDDLEDV</sequence>
<accession>A0ACB8ZL46</accession>
<reference evidence="1 2" key="2">
    <citation type="journal article" date="2022" name="Mol. Ecol. Resour.">
        <title>The genomes of chicory, endive, great burdock and yacon provide insights into Asteraceae paleo-polyploidization history and plant inulin production.</title>
        <authorList>
            <person name="Fan W."/>
            <person name="Wang S."/>
            <person name="Wang H."/>
            <person name="Wang A."/>
            <person name="Jiang F."/>
            <person name="Liu H."/>
            <person name="Zhao H."/>
            <person name="Xu D."/>
            <person name="Zhang Y."/>
        </authorList>
    </citation>
    <scope>NUCLEOTIDE SEQUENCE [LARGE SCALE GENOMIC DNA]</scope>
    <source>
        <strain evidence="2">cv. Niubang</strain>
    </source>
</reference>
<protein>
    <submittedName>
        <fullName evidence="1">Uncharacterized protein</fullName>
    </submittedName>
</protein>
<evidence type="ECO:0000313" key="1">
    <source>
        <dbReference type="EMBL" id="KAI3698040.1"/>
    </source>
</evidence>
<organism evidence="1 2">
    <name type="scientific">Arctium lappa</name>
    <name type="common">Greater burdock</name>
    <name type="synonym">Lappa major</name>
    <dbReference type="NCBI Taxonomy" id="4217"/>
    <lineage>
        <taxon>Eukaryota</taxon>
        <taxon>Viridiplantae</taxon>
        <taxon>Streptophyta</taxon>
        <taxon>Embryophyta</taxon>
        <taxon>Tracheophyta</taxon>
        <taxon>Spermatophyta</taxon>
        <taxon>Magnoliopsida</taxon>
        <taxon>eudicotyledons</taxon>
        <taxon>Gunneridae</taxon>
        <taxon>Pentapetalae</taxon>
        <taxon>asterids</taxon>
        <taxon>campanulids</taxon>
        <taxon>Asterales</taxon>
        <taxon>Asteraceae</taxon>
        <taxon>Carduoideae</taxon>
        <taxon>Cardueae</taxon>
        <taxon>Arctiinae</taxon>
        <taxon>Arctium</taxon>
    </lineage>
</organism>
<evidence type="ECO:0000313" key="2">
    <source>
        <dbReference type="Proteomes" id="UP001055879"/>
    </source>
</evidence>
<dbReference type="Proteomes" id="UP001055879">
    <property type="component" value="Linkage Group LG10"/>
</dbReference>
<dbReference type="EMBL" id="CM042056">
    <property type="protein sequence ID" value="KAI3698040.1"/>
    <property type="molecule type" value="Genomic_DNA"/>
</dbReference>
<comment type="caution">
    <text evidence="1">The sequence shown here is derived from an EMBL/GenBank/DDBJ whole genome shotgun (WGS) entry which is preliminary data.</text>
</comment>
<gene>
    <name evidence="1" type="ORF">L6452_31150</name>
</gene>
<name>A0ACB8ZL46_ARCLA</name>
<keyword evidence="2" id="KW-1185">Reference proteome</keyword>